<evidence type="ECO:0000313" key="11">
    <source>
        <dbReference type="Proteomes" id="UP000023067"/>
    </source>
</evidence>
<feature type="transmembrane region" description="Helical" evidence="8">
    <location>
        <begin position="99"/>
        <end position="121"/>
    </location>
</feature>
<evidence type="ECO:0000256" key="3">
    <source>
        <dbReference type="ARBA" id="ARBA00022475"/>
    </source>
</evidence>
<evidence type="ECO:0000256" key="1">
    <source>
        <dbReference type="ARBA" id="ARBA00004651"/>
    </source>
</evidence>
<dbReference type="HOGENOM" id="CLU_672075_0_0_11"/>
<dbReference type="GO" id="GO:0009246">
    <property type="term" value="P:enterobacterial common antigen biosynthetic process"/>
    <property type="evidence" value="ECO:0007669"/>
    <property type="project" value="TreeGrafter"/>
</dbReference>
<dbReference type="PATRIC" id="fig|396014.3.peg.1324"/>
<keyword evidence="3" id="KW-1003">Cell membrane</keyword>
<protein>
    <recommendedName>
        <fullName evidence="9">Acyltransferase 3 domain-containing protein</fullName>
    </recommendedName>
</protein>
<dbReference type="InterPro" id="IPR002656">
    <property type="entry name" value="Acyl_transf_3_dom"/>
</dbReference>
<dbReference type="Pfam" id="PF01757">
    <property type="entry name" value="Acyl_transf_3"/>
    <property type="match status" value="1"/>
</dbReference>
<name>Z9JUV5_9MICO</name>
<evidence type="ECO:0000256" key="6">
    <source>
        <dbReference type="ARBA" id="ARBA00023136"/>
    </source>
</evidence>
<reference evidence="10 11" key="1">
    <citation type="submission" date="2014-02" db="EMBL/GenBank/DDBJ databases">
        <title>Genome sequence of Brachybacterium phenoliresistens strain W13A50.</title>
        <authorList>
            <person name="Wang X."/>
        </authorList>
    </citation>
    <scope>NUCLEOTIDE SEQUENCE [LARGE SCALE GENOMIC DNA]</scope>
    <source>
        <strain evidence="10 11">W13A50</strain>
    </source>
</reference>
<dbReference type="eggNOG" id="COG4763">
    <property type="taxonomic scope" value="Bacteria"/>
</dbReference>
<dbReference type="PANTHER" id="PTHR40074:SF2">
    <property type="entry name" value="O-ACETYLTRANSFERASE WECH"/>
    <property type="match status" value="1"/>
</dbReference>
<evidence type="ECO:0000256" key="4">
    <source>
        <dbReference type="ARBA" id="ARBA00022692"/>
    </source>
</evidence>
<feature type="transmembrane region" description="Helical" evidence="8">
    <location>
        <begin position="158"/>
        <end position="175"/>
    </location>
</feature>
<dbReference type="GO" id="GO:0016413">
    <property type="term" value="F:O-acetyltransferase activity"/>
    <property type="evidence" value="ECO:0007669"/>
    <property type="project" value="TreeGrafter"/>
</dbReference>
<feature type="transmembrane region" description="Helical" evidence="8">
    <location>
        <begin position="184"/>
        <end position="202"/>
    </location>
</feature>
<gene>
    <name evidence="10" type="ORF">BF93_14885</name>
</gene>
<dbReference type="GO" id="GO:0005886">
    <property type="term" value="C:plasma membrane"/>
    <property type="evidence" value="ECO:0007669"/>
    <property type="project" value="UniProtKB-SubCell"/>
</dbReference>
<evidence type="ECO:0000256" key="5">
    <source>
        <dbReference type="ARBA" id="ARBA00022989"/>
    </source>
</evidence>
<proteinExistence type="inferred from homology"/>
<dbReference type="Proteomes" id="UP000023067">
    <property type="component" value="Unassembled WGS sequence"/>
</dbReference>
<dbReference type="EMBL" id="JDYK01000005">
    <property type="protein sequence ID" value="EWS81833.1"/>
    <property type="molecule type" value="Genomic_DNA"/>
</dbReference>
<feature type="compositionally biased region" description="Basic residues" evidence="7">
    <location>
        <begin position="377"/>
        <end position="396"/>
    </location>
</feature>
<keyword evidence="4 8" id="KW-0812">Transmembrane</keyword>
<keyword evidence="11" id="KW-1185">Reference proteome</keyword>
<keyword evidence="6 8" id="KW-0472">Membrane</keyword>
<evidence type="ECO:0000256" key="8">
    <source>
        <dbReference type="SAM" id="Phobius"/>
    </source>
</evidence>
<feature type="transmembrane region" description="Helical" evidence="8">
    <location>
        <begin position="276"/>
        <end position="300"/>
    </location>
</feature>
<comment type="subcellular location">
    <subcellularLocation>
        <location evidence="1">Cell membrane</location>
        <topology evidence="1">Multi-pass membrane protein</topology>
    </subcellularLocation>
</comment>
<evidence type="ECO:0000256" key="7">
    <source>
        <dbReference type="SAM" id="MobiDB-lite"/>
    </source>
</evidence>
<feature type="domain" description="Acyltransferase 3" evidence="9">
    <location>
        <begin position="1"/>
        <end position="287"/>
    </location>
</feature>
<dbReference type="AlphaFoldDB" id="Z9JUV5"/>
<evidence type="ECO:0000259" key="9">
    <source>
        <dbReference type="Pfam" id="PF01757"/>
    </source>
</evidence>
<evidence type="ECO:0000313" key="10">
    <source>
        <dbReference type="EMBL" id="EWS81833.1"/>
    </source>
</evidence>
<dbReference type="STRING" id="396014.BF93_14885"/>
<evidence type="ECO:0000256" key="2">
    <source>
        <dbReference type="ARBA" id="ARBA00007400"/>
    </source>
</evidence>
<sequence length="409" mass="44453">MDLLRGTAVLLVIVLHVHLVQQAWDGPSPREAVLVSEATTPFRMPALLFASGLLLSRSLRKPAGQYLSGKARALLWPWLLWSLVMLPIMGWSYGTDPLWWVNGMYTWFLLALFAYYVVGLLTRRIPPGWVALASIAAWTVLPVLGVDLTTSGLRPDKFLYYAAFFFAGAALRGRLMSRPVPRGVLIPSILVALAWSAYAVRIDRAPELPVLSQLMVLVGVLAAIGIAQRLPRVRAVRALEWAGRNSIVFYLVHLPVAEVLARHADLPPGRAGFLPSLVITLGVCVLAVLLRPMTGFLYAFPARRREGAEGARSSADAPAPPGRGRIPRPRGDRRAGPPARPAARPAGGRGGNRARRLPPARPAWLSRAPATPVTAHPRIRAPAHRRIGASAHRRIGSRSVPSQIPPGMP</sequence>
<feature type="transmembrane region" description="Helical" evidence="8">
    <location>
        <begin position="208"/>
        <end position="227"/>
    </location>
</feature>
<accession>Z9JUV5</accession>
<feature type="transmembrane region" description="Helical" evidence="8">
    <location>
        <begin position="128"/>
        <end position="146"/>
    </location>
</feature>
<keyword evidence="5 8" id="KW-1133">Transmembrane helix</keyword>
<feature type="transmembrane region" description="Helical" evidence="8">
    <location>
        <begin position="75"/>
        <end position="93"/>
    </location>
</feature>
<dbReference type="PANTHER" id="PTHR40074">
    <property type="entry name" value="O-ACETYLTRANSFERASE WECH"/>
    <property type="match status" value="1"/>
</dbReference>
<comment type="caution">
    <text evidence="10">The sequence shown here is derived from an EMBL/GenBank/DDBJ whole genome shotgun (WGS) entry which is preliminary data.</text>
</comment>
<organism evidence="10 11">
    <name type="scientific">Brachybacterium phenoliresistens</name>
    <dbReference type="NCBI Taxonomy" id="396014"/>
    <lineage>
        <taxon>Bacteria</taxon>
        <taxon>Bacillati</taxon>
        <taxon>Actinomycetota</taxon>
        <taxon>Actinomycetes</taxon>
        <taxon>Micrococcales</taxon>
        <taxon>Dermabacteraceae</taxon>
        <taxon>Brachybacterium</taxon>
    </lineage>
</organism>
<comment type="similarity">
    <text evidence="2">Belongs to the acyltransferase 3 family.</text>
</comment>
<feature type="region of interest" description="Disordered" evidence="7">
    <location>
        <begin position="308"/>
        <end position="409"/>
    </location>
</feature>